<reference evidence="2 3" key="1">
    <citation type="journal article" date="2024" name="Nat. Commun.">
        <title>Phylogenomics reveals the evolutionary origins of lichenization in chlorophyte algae.</title>
        <authorList>
            <person name="Puginier C."/>
            <person name="Libourel C."/>
            <person name="Otte J."/>
            <person name="Skaloud P."/>
            <person name="Haon M."/>
            <person name="Grisel S."/>
            <person name="Petersen M."/>
            <person name="Berrin J.G."/>
            <person name="Delaux P.M."/>
            <person name="Dal Grande F."/>
            <person name="Keller J."/>
        </authorList>
    </citation>
    <scope>NUCLEOTIDE SEQUENCE [LARGE SCALE GENOMIC DNA]</scope>
    <source>
        <strain evidence="2 3">SAG 2145</strain>
    </source>
</reference>
<dbReference type="Proteomes" id="UP001438707">
    <property type="component" value="Unassembled WGS sequence"/>
</dbReference>
<feature type="region of interest" description="Disordered" evidence="1">
    <location>
        <begin position="104"/>
        <end position="126"/>
    </location>
</feature>
<name>A0AAW1RYK0_9CHLO</name>
<organism evidence="2 3">
    <name type="scientific">Apatococcus lobatus</name>
    <dbReference type="NCBI Taxonomy" id="904363"/>
    <lineage>
        <taxon>Eukaryota</taxon>
        <taxon>Viridiplantae</taxon>
        <taxon>Chlorophyta</taxon>
        <taxon>core chlorophytes</taxon>
        <taxon>Trebouxiophyceae</taxon>
        <taxon>Chlorellales</taxon>
        <taxon>Chlorellaceae</taxon>
        <taxon>Apatococcus</taxon>
    </lineage>
</organism>
<evidence type="ECO:0000313" key="3">
    <source>
        <dbReference type="Proteomes" id="UP001438707"/>
    </source>
</evidence>
<protein>
    <submittedName>
        <fullName evidence="2">Uncharacterized protein</fullName>
    </submittedName>
</protein>
<sequence length="169" mass="19166">MTKLPLTLSSISNTPGAYVDCEDHKNETTGQFQPEDELQLGKKHPPSQQGLQETASSKLYSSKQKQRYAKLERQAVSQNAPLSRKMLASPRTARMIASKAQEVAKRVPRSWENPLSPQRSRPLQRARVYKEHERISRSEACSPRVSNTAELWNEGLTPRQLDIRLKACL</sequence>
<accession>A0AAW1RYK0</accession>
<evidence type="ECO:0000313" key="2">
    <source>
        <dbReference type="EMBL" id="KAK9838917.1"/>
    </source>
</evidence>
<dbReference type="EMBL" id="JALJOS010000005">
    <property type="protein sequence ID" value="KAK9838917.1"/>
    <property type="molecule type" value="Genomic_DNA"/>
</dbReference>
<proteinExistence type="predicted"/>
<comment type="caution">
    <text evidence="2">The sequence shown here is derived from an EMBL/GenBank/DDBJ whole genome shotgun (WGS) entry which is preliminary data.</text>
</comment>
<evidence type="ECO:0000256" key="1">
    <source>
        <dbReference type="SAM" id="MobiDB-lite"/>
    </source>
</evidence>
<dbReference type="AlphaFoldDB" id="A0AAW1RYK0"/>
<keyword evidence="3" id="KW-1185">Reference proteome</keyword>
<feature type="region of interest" description="Disordered" evidence="1">
    <location>
        <begin position="18"/>
        <end position="85"/>
    </location>
</feature>
<gene>
    <name evidence="2" type="ORF">WJX74_005847</name>
</gene>
<feature type="compositionally biased region" description="Polar residues" evidence="1">
    <location>
        <begin position="46"/>
        <end position="63"/>
    </location>
</feature>